<proteinExistence type="inferred from homology"/>
<dbReference type="InterPro" id="IPR001915">
    <property type="entry name" value="Peptidase_M48"/>
</dbReference>
<dbReference type="GO" id="GO:0006508">
    <property type="term" value="P:proteolysis"/>
    <property type="evidence" value="ECO:0007669"/>
    <property type="project" value="UniProtKB-KW"/>
</dbReference>
<dbReference type="PANTHER" id="PTHR43221">
    <property type="entry name" value="PROTEASE HTPX"/>
    <property type="match status" value="1"/>
</dbReference>
<evidence type="ECO:0000256" key="7">
    <source>
        <dbReference type="ARBA" id="ARBA00022989"/>
    </source>
</evidence>
<evidence type="ECO:0000256" key="5">
    <source>
        <dbReference type="ARBA" id="ARBA00022801"/>
    </source>
</evidence>
<evidence type="ECO:0000256" key="11">
    <source>
        <dbReference type="SAM" id="Coils"/>
    </source>
</evidence>
<comment type="cofactor">
    <cofactor evidence="10">
        <name>Zn(2+)</name>
        <dbReference type="ChEBI" id="CHEBI:29105"/>
    </cofactor>
    <text evidence="10">Binds 1 zinc ion per subunit.</text>
</comment>
<dbReference type="CDD" id="cd07325">
    <property type="entry name" value="M48_Ste24p_like"/>
    <property type="match status" value="1"/>
</dbReference>
<gene>
    <name evidence="13" type="ORF">N44_00659</name>
</gene>
<keyword evidence="7" id="KW-1133">Transmembrane helix</keyword>
<protein>
    <submittedName>
        <fullName evidence="13">Zn-dependent protease with chaperone function</fullName>
    </submittedName>
</protein>
<keyword evidence="6 10" id="KW-0862">Zinc</keyword>
<keyword evidence="3" id="KW-0812">Transmembrane</keyword>
<evidence type="ECO:0000256" key="9">
    <source>
        <dbReference type="ARBA" id="ARBA00023136"/>
    </source>
</evidence>
<dbReference type="Proteomes" id="UP000030321">
    <property type="component" value="Unassembled WGS sequence"/>
</dbReference>
<keyword evidence="8 10" id="KW-0482">Metalloprotease</keyword>
<sequence>MPTYPDISSQAFKHPLDQQAEQALRSVPGFDLLAKSFSEYLYERPQQILLMGNDLKVGPRQYATLYSIYRQCLRDLDMSPEPNLYVSQNPLANAYSLGSEHPYIVFNTALLDLLDEEEIRVILAHELGHLKCDHSILIQMSFWVMGAANFLGDITLGLGKAITTGLVYAFYEWRRKAELSADRGALLVTDDLNLVLRTLMKCAGGSQKYLHECNLEEFIRQGEAYRQLDQDNLNQIYKFLIYNGGNGSFLTHPFSVERVHYLQEWFNSESYRQIRRGNYAKTGVKSSINVDANDSESERLQRQIAELQAEIERAKRQRNPE</sequence>
<dbReference type="Gene3D" id="3.30.2010.10">
    <property type="entry name" value="Metalloproteases ('zincins'), catalytic domain"/>
    <property type="match status" value="1"/>
</dbReference>
<accession>A0A0A1VNR0</accession>
<evidence type="ECO:0000256" key="6">
    <source>
        <dbReference type="ARBA" id="ARBA00022833"/>
    </source>
</evidence>
<keyword evidence="5 10" id="KW-0378">Hydrolase</keyword>
<evidence type="ECO:0000256" key="2">
    <source>
        <dbReference type="ARBA" id="ARBA00022670"/>
    </source>
</evidence>
<dbReference type="EMBL" id="BBPA01000002">
    <property type="protein sequence ID" value="GAL91290.1"/>
    <property type="molecule type" value="Genomic_DNA"/>
</dbReference>
<keyword evidence="11" id="KW-0175">Coiled coil</keyword>
<evidence type="ECO:0000256" key="3">
    <source>
        <dbReference type="ARBA" id="ARBA00022692"/>
    </source>
</evidence>
<keyword evidence="9" id="KW-0472">Membrane</keyword>
<reference evidence="14" key="1">
    <citation type="journal article" date="2015" name="Genome">
        <title>Whole Genome Sequence of the Non-Microcystin-Producing Microcystis aeruginosa Strain NIES-44.</title>
        <authorList>
            <person name="Okano K."/>
            <person name="Miyata N."/>
            <person name="Ozaki Y."/>
        </authorList>
    </citation>
    <scope>NUCLEOTIDE SEQUENCE [LARGE SCALE GENOMIC DNA]</scope>
    <source>
        <strain evidence="14">NIES-44</strain>
    </source>
</reference>
<evidence type="ECO:0000256" key="10">
    <source>
        <dbReference type="RuleBase" id="RU003983"/>
    </source>
</evidence>
<dbReference type="GO" id="GO:0004222">
    <property type="term" value="F:metalloendopeptidase activity"/>
    <property type="evidence" value="ECO:0007669"/>
    <property type="project" value="InterPro"/>
</dbReference>
<keyword evidence="4" id="KW-0479">Metal-binding</keyword>
<feature type="domain" description="Peptidase M48" evidence="12">
    <location>
        <begin position="61"/>
        <end position="265"/>
    </location>
</feature>
<dbReference type="PANTHER" id="PTHR43221:SF3">
    <property type="entry name" value="SLL1280 PROTEIN"/>
    <property type="match status" value="1"/>
</dbReference>
<comment type="caution">
    <text evidence="13">The sequence shown here is derived from an EMBL/GenBank/DDBJ whole genome shotgun (WGS) entry which is preliminary data.</text>
</comment>
<evidence type="ECO:0000259" key="12">
    <source>
        <dbReference type="Pfam" id="PF01435"/>
    </source>
</evidence>
<dbReference type="InterPro" id="IPR050083">
    <property type="entry name" value="HtpX_protease"/>
</dbReference>
<keyword evidence="2 10" id="KW-0645">Protease</keyword>
<dbReference type="AlphaFoldDB" id="A0A0A1VNR0"/>
<evidence type="ECO:0000256" key="1">
    <source>
        <dbReference type="ARBA" id="ARBA00022475"/>
    </source>
</evidence>
<evidence type="ECO:0000313" key="13">
    <source>
        <dbReference type="EMBL" id="GAL91290.1"/>
    </source>
</evidence>
<evidence type="ECO:0000313" key="14">
    <source>
        <dbReference type="Proteomes" id="UP000030321"/>
    </source>
</evidence>
<comment type="similarity">
    <text evidence="10">Belongs to the peptidase M48 family.</text>
</comment>
<dbReference type="RefSeq" id="WP_045356194.1">
    <property type="nucleotide sequence ID" value="NZ_BBPA01000002.1"/>
</dbReference>
<dbReference type="GO" id="GO:0046872">
    <property type="term" value="F:metal ion binding"/>
    <property type="evidence" value="ECO:0007669"/>
    <property type="project" value="UniProtKB-KW"/>
</dbReference>
<keyword evidence="1" id="KW-1003">Cell membrane</keyword>
<evidence type="ECO:0000256" key="4">
    <source>
        <dbReference type="ARBA" id="ARBA00022723"/>
    </source>
</evidence>
<evidence type="ECO:0000256" key="8">
    <source>
        <dbReference type="ARBA" id="ARBA00023049"/>
    </source>
</evidence>
<feature type="coiled-coil region" evidence="11">
    <location>
        <begin position="290"/>
        <end position="317"/>
    </location>
</feature>
<organism evidence="13 14">
    <name type="scientific">Microcystis aeruginosa NIES-44</name>
    <dbReference type="NCBI Taxonomy" id="449439"/>
    <lineage>
        <taxon>Bacteria</taxon>
        <taxon>Bacillati</taxon>
        <taxon>Cyanobacteriota</taxon>
        <taxon>Cyanophyceae</taxon>
        <taxon>Oscillatoriophycideae</taxon>
        <taxon>Chroococcales</taxon>
        <taxon>Microcystaceae</taxon>
        <taxon>Microcystis</taxon>
    </lineage>
</organism>
<name>A0A0A1VNR0_MICAE</name>
<dbReference type="Pfam" id="PF01435">
    <property type="entry name" value="Peptidase_M48"/>
    <property type="match status" value="1"/>
</dbReference>